<name>A0A9P5HGD1_9HYPO</name>
<evidence type="ECO:0000313" key="1">
    <source>
        <dbReference type="EMBL" id="KAF7554076.1"/>
    </source>
</evidence>
<gene>
    <name evidence="1" type="ORF">G7Z17_g3186</name>
</gene>
<dbReference type="Proteomes" id="UP000722485">
    <property type="component" value="Unassembled WGS sequence"/>
</dbReference>
<dbReference type="EMBL" id="JAANBB010000037">
    <property type="protein sequence ID" value="KAF7554076.1"/>
    <property type="molecule type" value="Genomic_DNA"/>
</dbReference>
<protein>
    <submittedName>
        <fullName evidence="1">Uncharacterized protein</fullName>
    </submittedName>
</protein>
<organism evidence="1 2">
    <name type="scientific">Cylindrodendrum hubeiense</name>
    <dbReference type="NCBI Taxonomy" id="595255"/>
    <lineage>
        <taxon>Eukaryota</taxon>
        <taxon>Fungi</taxon>
        <taxon>Dikarya</taxon>
        <taxon>Ascomycota</taxon>
        <taxon>Pezizomycotina</taxon>
        <taxon>Sordariomycetes</taxon>
        <taxon>Hypocreomycetidae</taxon>
        <taxon>Hypocreales</taxon>
        <taxon>Nectriaceae</taxon>
        <taxon>Cylindrodendrum</taxon>
    </lineage>
</organism>
<comment type="caution">
    <text evidence="1">The sequence shown here is derived from an EMBL/GenBank/DDBJ whole genome shotgun (WGS) entry which is preliminary data.</text>
</comment>
<keyword evidence="2" id="KW-1185">Reference proteome</keyword>
<reference evidence="1" key="1">
    <citation type="submission" date="2020-03" db="EMBL/GenBank/DDBJ databases">
        <title>Draft Genome Sequence of Cylindrodendrum hubeiense.</title>
        <authorList>
            <person name="Buettner E."/>
            <person name="Kellner H."/>
        </authorList>
    </citation>
    <scope>NUCLEOTIDE SEQUENCE</scope>
    <source>
        <strain evidence="1">IHI 201604</strain>
    </source>
</reference>
<proteinExistence type="predicted"/>
<accession>A0A9P5HGD1</accession>
<dbReference type="AlphaFoldDB" id="A0A9P5HGD1"/>
<sequence>MDITRSNRSNPSILQKEKIKLHGHNASAGHTNIILIFELYYEFDDQPDTPNSTDRDLSNGTVSFDGHLNTRLMSHIVKFRATFPVENDHADNSRFAKNGTEHQIELSSDTIFYGSSINGGKVTIGTSISFGPNIDFFFHQAGIRRPTAKCSTYKKRCPLARND</sequence>
<evidence type="ECO:0000313" key="2">
    <source>
        <dbReference type="Proteomes" id="UP000722485"/>
    </source>
</evidence>